<dbReference type="AlphaFoldDB" id="A0A7S0CC23"/>
<dbReference type="EMBL" id="HBEL01032888">
    <property type="protein sequence ID" value="CAD8419278.1"/>
    <property type="molecule type" value="Transcribed_RNA"/>
</dbReference>
<reference evidence="1" key="1">
    <citation type="submission" date="2021-01" db="EMBL/GenBank/DDBJ databases">
        <authorList>
            <person name="Corre E."/>
            <person name="Pelletier E."/>
            <person name="Niang G."/>
            <person name="Scheremetjew M."/>
            <person name="Finn R."/>
            <person name="Kale V."/>
            <person name="Holt S."/>
            <person name="Cochrane G."/>
            <person name="Meng A."/>
            <person name="Brown T."/>
            <person name="Cohen L."/>
        </authorList>
    </citation>
    <scope>NUCLEOTIDE SEQUENCE</scope>
    <source>
        <strain evidence="1">CCAP1064/1</strain>
    </source>
</reference>
<evidence type="ECO:0000313" key="1">
    <source>
        <dbReference type="EMBL" id="CAD8419278.1"/>
    </source>
</evidence>
<organism evidence="1">
    <name type="scientific">Proboscia inermis</name>
    <dbReference type="NCBI Taxonomy" id="420281"/>
    <lineage>
        <taxon>Eukaryota</taxon>
        <taxon>Sar</taxon>
        <taxon>Stramenopiles</taxon>
        <taxon>Ochrophyta</taxon>
        <taxon>Bacillariophyta</taxon>
        <taxon>Coscinodiscophyceae</taxon>
        <taxon>Rhizosoleniophycidae</taxon>
        <taxon>Rhizosoleniales</taxon>
        <taxon>Rhizosoleniaceae</taxon>
        <taxon>Proboscia</taxon>
    </lineage>
</organism>
<sequence length="140" mass="15279">MNGPETKSLEVGSTLVAGDILSKCDKWDLIRPPRFQTCKDPMTLEIGEDGVLTLYNGGPWRLWEGDAGHLPLIEMVAKNASGDVEIGEDGILKIGGVVAKITYFSENAPTELAPWPFAVELSKKNGKKKKSGKQRIRIAK</sequence>
<name>A0A7S0CC23_9STRA</name>
<protein>
    <submittedName>
        <fullName evidence="1">Uncharacterized protein</fullName>
    </submittedName>
</protein>
<accession>A0A7S0CC23</accession>
<proteinExistence type="predicted"/>
<gene>
    <name evidence="1" type="ORF">PINE0816_LOCUS15413</name>
</gene>